<dbReference type="AlphaFoldDB" id="B9YEI6"/>
<feature type="non-terminal residue" evidence="2">
    <location>
        <position position="152"/>
    </location>
</feature>
<sequence length="152" mass="17397">MKKIPPLIASRSAPTPMAIGFLNPAIVLAPELLEHENLDLILKHELIHLKQKDLWKKVLLSAAQTIHWFNPFVWLMNNQAENDIEMACDQRLLKGQSKEVRAVYGRMIVDVIRQTRLPMTAFSTRFSSGKPLKKRIQALFDSSRKKKGTLIL</sequence>
<name>B9YEI6_9FIRM</name>
<comment type="caution">
    <text evidence="2">The sequence shown here is derived from an EMBL/GenBank/DDBJ whole genome shotgun (WGS) entry which is preliminary data.</text>
</comment>
<evidence type="ECO:0000259" key="1">
    <source>
        <dbReference type="Pfam" id="PF05569"/>
    </source>
</evidence>
<dbReference type="STRING" id="545696.HOLDEFILI_04263"/>
<dbReference type="EMBL" id="ACCF01000281">
    <property type="protein sequence ID" value="EEF65606.1"/>
    <property type="molecule type" value="Genomic_DNA"/>
</dbReference>
<dbReference type="PANTHER" id="PTHR34978">
    <property type="entry name" value="POSSIBLE SENSOR-TRANSDUCER PROTEIN BLAR"/>
    <property type="match status" value="1"/>
</dbReference>
<organism evidence="2 3">
    <name type="scientific">Holdemania filiformis DSM 12042</name>
    <dbReference type="NCBI Taxonomy" id="545696"/>
    <lineage>
        <taxon>Bacteria</taxon>
        <taxon>Bacillati</taxon>
        <taxon>Bacillota</taxon>
        <taxon>Erysipelotrichia</taxon>
        <taxon>Erysipelotrichales</taxon>
        <taxon>Erysipelotrichaceae</taxon>
        <taxon>Holdemania</taxon>
    </lineage>
</organism>
<dbReference type="PANTHER" id="PTHR34978:SF3">
    <property type="entry name" value="SLR0241 PROTEIN"/>
    <property type="match status" value="1"/>
</dbReference>
<dbReference type="Proteomes" id="UP000005950">
    <property type="component" value="Unassembled WGS sequence"/>
</dbReference>
<proteinExistence type="predicted"/>
<gene>
    <name evidence="2" type="ORF">HOLDEFILI_04263</name>
</gene>
<accession>B9YEI6</accession>
<dbReference type="Pfam" id="PF05569">
    <property type="entry name" value="Peptidase_M56"/>
    <property type="match status" value="1"/>
</dbReference>
<evidence type="ECO:0000313" key="3">
    <source>
        <dbReference type="Proteomes" id="UP000005950"/>
    </source>
</evidence>
<reference evidence="2 3" key="2">
    <citation type="submission" date="2009-02" db="EMBL/GenBank/DDBJ databases">
        <title>Draft genome sequence of Holdemania filiformis DSM 12042.</title>
        <authorList>
            <person name="Sudarsanam P."/>
            <person name="Ley R."/>
            <person name="Guruge J."/>
            <person name="Turnbaugh P.J."/>
            <person name="Mahowald M."/>
            <person name="Liep D."/>
            <person name="Gordon J."/>
        </authorList>
    </citation>
    <scope>NUCLEOTIDE SEQUENCE [LARGE SCALE GENOMIC DNA]</scope>
    <source>
        <strain evidence="2 3">DSM 12042</strain>
    </source>
</reference>
<protein>
    <submittedName>
        <fullName evidence="2">Peptidase, M56 family</fullName>
    </submittedName>
</protein>
<dbReference type="HOGENOM" id="CLU_113246_0_0_9"/>
<dbReference type="CDD" id="cd07341">
    <property type="entry name" value="M56_BlaR1_MecR1_like"/>
    <property type="match status" value="1"/>
</dbReference>
<dbReference type="InterPro" id="IPR008756">
    <property type="entry name" value="Peptidase_M56"/>
</dbReference>
<reference evidence="2 3" key="1">
    <citation type="submission" date="2008-12" db="EMBL/GenBank/DDBJ databases">
        <authorList>
            <person name="Fulton L."/>
            <person name="Clifton S."/>
            <person name="Fulton B."/>
            <person name="Xu J."/>
            <person name="Minx P."/>
            <person name="Pepin K.H."/>
            <person name="Johnson M."/>
            <person name="Bhonagiri V."/>
            <person name="Nash W.E."/>
            <person name="Mardis E.R."/>
            <person name="Wilson R.K."/>
        </authorList>
    </citation>
    <scope>NUCLEOTIDE SEQUENCE [LARGE SCALE GENOMIC DNA]</scope>
    <source>
        <strain evidence="2 3">DSM 12042</strain>
    </source>
</reference>
<dbReference type="RefSeq" id="WP_006061396.1">
    <property type="nucleotide sequence ID" value="NZ_GG657577.1"/>
</dbReference>
<feature type="domain" description="Peptidase M56" evidence="1">
    <location>
        <begin position="2"/>
        <end position="139"/>
    </location>
</feature>
<evidence type="ECO:0000313" key="2">
    <source>
        <dbReference type="EMBL" id="EEF65606.1"/>
    </source>
</evidence>
<dbReference type="InterPro" id="IPR052173">
    <property type="entry name" value="Beta-lactam_resp_regulator"/>
</dbReference>
<dbReference type="eggNOG" id="COG4219">
    <property type="taxonomic scope" value="Bacteria"/>
</dbReference>